<evidence type="ECO:0000313" key="2">
    <source>
        <dbReference type="EMBL" id="GCC43690.1"/>
    </source>
</evidence>
<dbReference type="AlphaFoldDB" id="A0A401TLZ3"/>
<dbReference type="Gene3D" id="2.10.50.10">
    <property type="entry name" value="Tumor Necrosis Factor Receptor, subunit A, domain 2"/>
    <property type="match status" value="1"/>
</dbReference>
<comment type="caution">
    <text evidence="2">The sequence shown here is derived from an EMBL/GenBank/DDBJ whole genome shotgun (WGS) entry which is preliminary data.</text>
</comment>
<reference evidence="2 3" key="1">
    <citation type="journal article" date="2018" name="Nat. Ecol. Evol.">
        <title>Shark genomes provide insights into elasmobranch evolution and the origin of vertebrates.</title>
        <authorList>
            <person name="Hara Y"/>
            <person name="Yamaguchi K"/>
            <person name="Onimaru K"/>
            <person name="Kadota M"/>
            <person name="Koyanagi M"/>
            <person name="Keeley SD"/>
            <person name="Tatsumi K"/>
            <person name="Tanaka K"/>
            <person name="Motone F"/>
            <person name="Kageyama Y"/>
            <person name="Nozu R"/>
            <person name="Adachi N"/>
            <person name="Nishimura O"/>
            <person name="Nakagawa R"/>
            <person name="Tanegashima C"/>
            <person name="Kiyatake I"/>
            <person name="Matsumoto R"/>
            <person name="Murakumo K"/>
            <person name="Nishida K"/>
            <person name="Terakita A"/>
            <person name="Kuratani S"/>
            <person name="Sato K"/>
            <person name="Hyodo S Kuraku.S."/>
        </authorList>
    </citation>
    <scope>NUCLEOTIDE SEQUENCE [LARGE SCALE GENOMIC DNA]</scope>
</reference>
<proteinExistence type="predicted"/>
<name>A0A401TLZ3_CHIPU</name>
<feature type="transmembrane region" description="Helical" evidence="1">
    <location>
        <begin position="34"/>
        <end position="56"/>
    </location>
</feature>
<evidence type="ECO:0000256" key="1">
    <source>
        <dbReference type="SAM" id="Phobius"/>
    </source>
</evidence>
<dbReference type="Proteomes" id="UP000287033">
    <property type="component" value="Unassembled WGS sequence"/>
</dbReference>
<keyword evidence="3" id="KW-1185">Reference proteome</keyword>
<keyword evidence="1" id="KW-1133">Transmembrane helix</keyword>
<dbReference type="EMBL" id="BEZZ01116650">
    <property type="protein sequence ID" value="GCC43690.1"/>
    <property type="molecule type" value="Genomic_DNA"/>
</dbReference>
<protein>
    <submittedName>
        <fullName evidence="2">Uncharacterized protein</fullName>
    </submittedName>
</protein>
<sequence length="65" mass="6932">CPEGQTVKTACTPTSDTVCEIKISPARRPSAGEIAAIVLVISLVIGCVMFLLACYWKKIECCKAT</sequence>
<evidence type="ECO:0000313" key="3">
    <source>
        <dbReference type="Proteomes" id="UP000287033"/>
    </source>
</evidence>
<gene>
    <name evidence="2" type="ORF">chiPu_0027875</name>
</gene>
<keyword evidence="1" id="KW-0472">Membrane</keyword>
<accession>A0A401TLZ3</accession>
<keyword evidence="1" id="KW-0812">Transmembrane</keyword>
<organism evidence="2 3">
    <name type="scientific">Chiloscyllium punctatum</name>
    <name type="common">Brownbanded bambooshark</name>
    <name type="synonym">Hemiscyllium punctatum</name>
    <dbReference type="NCBI Taxonomy" id="137246"/>
    <lineage>
        <taxon>Eukaryota</taxon>
        <taxon>Metazoa</taxon>
        <taxon>Chordata</taxon>
        <taxon>Craniata</taxon>
        <taxon>Vertebrata</taxon>
        <taxon>Chondrichthyes</taxon>
        <taxon>Elasmobranchii</taxon>
        <taxon>Galeomorphii</taxon>
        <taxon>Galeoidea</taxon>
        <taxon>Orectolobiformes</taxon>
        <taxon>Hemiscylliidae</taxon>
        <taxon>Chiloscyllium</taxon>
    </lineage>
</organism>
<feature type="non-terminal residue" evidence="2">
    <location>
        <position position="1"/>
    </location>
</feature>
<feature type="non-terminal residue" evidence="2">
    <location>
        <position position="65"/>
    </location>
</feature>